<proteinExistence type="predicted"/>
<gene>
    <name evidence="1" type="ORF">NCTC13532_02323</name>
</gene>
<accession>A0A381FK08</accession>
<name>A0A381FK08_9FLAO</name>
<sequence>MKNIFTIIVMFAAITFNAQTDKEYFDLIKKTAKVEAKQYVYTGLNLNNAELIAFDPVFDQYLKEEGRIMLSKIALFDAYANNASTYSDEQINNLNKNVFKYDLQRSKLNKKYYPKFVKAIGVDKATTFFFLKKYLDNQVEMAKLEFLAH</sequence>
<dbReference type="RefSeq" id="WP_147293610.1">
    <property type="nucleotide sequence ID" value="NZ_UFVR01000004.1"/>
</dbReference>
<dbReference type="EMBL" id="UFVR01000004">
    <property type="protein sequence ID" value="SUX46768.1"/>
    <property type="molecule type" value="Genomic_DNA"/>
</dbReference>
<reference evidence="1 2" key="1">
    <citation type="submission" date="2018-06" db="EMBL/GenBank/DDBJ databases">
        <authorList>
            <consortium name="Pathogen Informatics"/>
            <person name="Doyle S."/>
        </authorList>
    </citation>
    <scope>NUCLEOTIDE SEQUENCE [LARGE SCALE GENOMIC DNA]</scope>
    <source>
        <strain evidence="1 2">NCTC13532</strain>
    </source>
</reference>
<evidence type="ECO:0000313" key="1">
    <source>
        <dbReference type="EMBL" id="SUX46768.1"/>
    </source>
</evidence>
<dbReference type="AlphaFoldDB" id="A0A381FK08"/>
<protein>
    <submittedName>
        <fullName evidence="1">Uncharacterized protein</fullName>
    </submittedName>
</protein>
<organism evidence="1 2">
    <name type="scientific">Chryseobacterium indoltheticum</name>
    <dbReference type="NCBI Taxonomy" id="254"/>
    <lineage>
        <taxon>Bacteria</taxon>
        <taxon>Pseudomonadati</taxon>
        <taxon>Bacteroidota</taxon>
        <taxon>Flavobacteriia</taxon>
        <taxon>Flavobacteriales</taxon>
        <taxon>Weeksellaceae</taxon>
        <taxon>Chryseobacterium group</taxon>
        <taxon>Chryseobacterium</taxon>
    </lineage>
</organism>
<dbReference type="Proteomes" id="UP000254282">
    <property type="component" value="Unassembled WGS sequence"/>
</dbReference>
<evidence type="ECO:0000313" key="2">
    <source>
        <dbReference type="Proteomes" id="UP000254282"/>
    </source>
</evidence>